<dbReference type="RefSeq" id="XP_018226803.1">
    <property type="nucleotide sequence ID" value="XM_018369615.1"/>
</dbReference>
<organism evidence="1 2">
    <name type="scientific">Pneumocystis carinii (strain B80)</name>
    <name type="common">Rat pneumocystis pneumonia agent</name>
    <name type="synonym">Pneumocystis carinii f. sp. carinii</name>
    <dbReference type="NCBI Taxonomy" id="1408658"/>
    <lineage>
        <taxon>Eukaryota</taxon>
        <taxon>Fungi</taxon>
        <taxon>Dikarya</taxon>
        <taxon>Ascomycota</taxon>
        <taxon>Taphrinomycotina</taxon>
        <taxon>Pneumocystomycetes</taxon>
        <taxon>Pneumocystaceae</taxon>
        <taxon>Pneumocystis</taxon>
    </lineage>
</organism>
<dbReference type="VEuPathDB" id="FungiDB:T552_01021"/>
<reference evidence="2" key="1">
    <citation type="journal article" date="2016" name="Nat. Commun.">
        <title>Genome analysis of three Pneumocystis species reveals adaptation mechanisms to life exclusively in mammalian hosts.</title>
        <authorList>
            <person name="Ma L."/>
            <person name="Chen Z."/>
            <person name="Huang D.W."/>
            <person name="Kutty G."/>
            <person name="Ishihara M."/>
            <person name="Wang H."/>
            <person name="Abouelleil A."/>
            <person name="Bishop L."/>
            <person name="Davey E."/>
            <person name="Deng R."/>
            <person name="Deng X."/>
            <person name="Fan L."/>
            <person name="Fantoni G."/>
            <person name="Fitzgerald M."/>
            <person name="Gogineni E."/>
            <person name="Goldberg J.M."/>
            <person name="Handley G."/>
            <person name="Hu X."/>
            <person name="Huber C."/>
            <person name="Jiao X."/>
            <person name="Jones K."/>
            <person name="Levin J.Z."/>
            <person name="Liu Y."/>
            <person name="Macdonald P."/>
            <person name="Melnikov A."/>
            <person name="Raley C."/>
            <person name="Sassi M."/>
            <person name="Sherman B.T."/>
            <person name="Song X."/>
            <person name="Sykes S."/>
            <person name="Tran B."/>
            <person name="Walsh L."/>
            <person name="Xia Y."/>
            <person name="Yang J."/>
            <person name="Young S."/>
            <person name="Zeng Q."/>
            <person name="Zheng X."/>
            <person name="Stephens R."/>
            <person name="Nusbaum C."/>
            <person name="Birren B.W."/>
            <person name="Azadi P."/>
            <person name="Lempicki R.A."/>
            <person name="Cuomo C.A."/>
            <person name="Kovacs J.A."/>
        </authorList>
    </citation>
    <scope>NUCLEOTIDE SEQUENCE [LARGE SCALE GENOMIC DNA]</scope>
    <source>
        <strain evidence="2">B80</strain>
    </source>
</reference>
<name>A0A0W4ZN62_PNEC8</name>
<evidence type="ECO:0000313" key="2">
    <source>
        <dbReference type="Proteomes" id="UP000054454"/>
    </source>
</evidence>
<dbReference type="AlphaFoldDB" id="A0A0W4ZN62"/>
<proteinExistence type="predicted"/>
<evidence type="ECO:0008006" key="3">
    <source>
        <dbReference type="Google" id="ProtNLM"/>
    </source>
</evidence>
<sequence length="268" mass="31004">MMNFELFEGLSAYFCKTVPSSIIKIWQLYGGETIFVPAYKKPDIWFGMSKKVIKKKNSLHERWIYDSILANKQISFGDYYIMNQSRFLKYELSRSKKLKKEKIQKALDRKKKSFQKSNRVALANDSDNNLSQYDSNIKPHNDILPFKHTQSTSFNYTSISKNISDSITSTSLKNKSYSSSIANQRIDLLPTSYQNIGNYIFNKSLFRKSFLKTKKKSTVSSSFKTSKSPIKKIKILTLNDFNSTANIFEIVATKKINDTSRSVHPRLK</sequence>
<evidence type="ECO:0000313" key="1">
    <source>
        <dbReference type="EMBL" id="KTW29816.1"/>
    </source>
</evidence>
<dbReference type="OrthoDB" id="5409296at2759"/>
<comment type="caution">
    <text evidence="1">The sequence shown here is derived from an EMBL/GenBank/DDBJ whole genome shotgun (WGS) entry which is preliminary data.</text>
</comment>
<protein>
    <recommendedName>
        <fullName evidence="3">BRCT domain-containing protein</fullName>
    </recommendedName>
</protein>
<dbReference type="GeneID" id="28935817"/>
<dbReference type="Proteomes" id="UP000054454">
    <property type="component" value="Unassembled WGS sequence"/>
</dbReference>
<gene>
    <name evidence="1" type="ORF">T552_01021</name>
</gene>
<keyword evidence="2" id="KW-1185">Reference proteome</keyword>
<dbReference type="EMBL" id="LFVZ01000004">
    <property type="protein sequence ID" value="KTW29816.1"/>
    <property type="molecule type" value="Genomic_DNA"/>
</dbReference>
<accession>A0A0W4ZN62</accession>